<dbReference type="PROSITE" id="PS51059">
    <property type="entry name" value="PARP_CATALYTIC"/>
    <property type="match status" value="1"/>
</dbReference>
<dbReference type="OrthoDB" id="10256774at2759"/>
<name>A0A0S4J632_BODSA</name>
<evidence type="ECO:0000313" key="4">
    <source>
        <dbReference type="EMBL" id="CUG86882.1"/>
    </source>
</evidence>
<keyword evidence="1" id="KW-0520">NAD</keyword>
<evidence type="ECO:0000313" key="5">
    <source>
        <dbReference type="Proteomes" id="UP000051952"/>
    </source>
</evidence>
<evidence type="ECO:0000256" key="1">
    <source>
        <dbReference type="RuleBase" id="RU362114"/>
    </source>
</evidence>
<dbReference type="InterPro" id="IPR012317">
    <property type="entry name" value="Poly(ADP-ribose)pol_cat_dom"/>
</dbReference>
<evidence type="ECO:0000259" key="3">
    <source>
        <dbReference type="PROSITE" id="PS51059"/>
    </source>
</evidence>
<dbReference type="SUPFAM" id="SSF56399">
    <property type="entry name" value="ADP-ribosylation"/>
    <property type="match status" value="1"/>
</dbReference>
<evidence type="ECO:0000256" key="2">
    <source>
        <dbReference type="SAM" id="MobiDB-lite"/>
    </source>
</evidence>
<feature type="domain" description="PARP catalytic" evidence="3">
    <location>
        <begin position="244"/>
        <end position="465"/>
    </location>
</feature>
<organism evidence="4 5">
    <name type="scientific">Bodo saltans</name>
    <name type="common">Flagellated protozoan</name>
    <dbReference type="NCBI Taxonomy" id="75058"/>
    <lineage>
        <taxon>Eukaryota</taxon>
        <taxon>Discoba</taxon>
        <taxon>Euglenozoa</taxon>
        <taxon>Kinetoplastea</taxon>
        <taxon>Metakinetoplastina</taxon>
        <taxon>Eubodonida</taxon>
        <taxon>Bodonidae</taxon>
        <taxon>Bodo</taxon>
    </lineage>
</organism>
<dbReference type="VEuPathDB" id="TriTrypDB:BSAL_07185"/>
<sequence>MDQSENDASLPSAPEHDHHSIPSDGLYDDTYAMGEMLRTLSSAYCDEADYDYCGDAPREHAPVEEEEDFDDLFRDECGDEDVDLFERVHSSSEGDASTAVETFDSDNDDASGIAVFEEEADFLSSTYEGCRWNDRHNCFSIQVLRGDTLEFALERRRKKSSGVVINILRLRGYPNRAPEVCIEPWHNILTNDEVHQLYAHINAHCKMMEGNPSLLMSVVALATDLCDSMIRDGGGADCALGTENTMELKSLGLHIRAQHETLSPTQYVGSIGDLIGKLPKGVDVINVENILRPDLAVRFERMQRYFYQKYVASLEKRQETRHLRTQQQYLKLADVRPAFHGTRMVNVGKIVRSGLLVPGQATGIKVSTGSRYGCGIYSSPDPHLALCYAGEGVSDMNSVKLMICAVLMGKECIIPDGEEPWGGGCKDGFDSHISQDGKQYIVFHEAQILPCYVLHLMFRKHDESAPVGSQNTSTIEFATHARGTKSTAILTQIAKKNLPFGFGPKGSNFVVEEIAPYSDDEEDWGEFQTLRHGGGVGHEEYQHETLLPPPPPPAVKAPRKAPMKNPNRKT</sequence>
<dbReference type="EMBL" id="CYKH01001400">
    <property type="protein sequence ID" value="CUG86882.1"/>
    <property type="molecule type" value="Genomic_DNA"/>
</dbReference>
<proteinExistence type="predicted"/>
<accession>A0A0S4J632</accession>
<dbReference type="Pfam" id="PF00644">
    <property type="entry name" value="PARP"/>
    <property type="match status" value="1"/>
</dbReference>
<dbReference type="Gene3D" id="3.90.228.10">
    <property type="match status" value="1"/>
</dbReference>
<dbReference type="EC" id="2.4.2.-" evidence="1"/>
<dbReference type="Proteomes" id="UP000051952">
    <property type="component" value="Unassembled WGS sequence"/>
</dbReference>
<gene>
    <name evidence="4" type="ORF">BSAL_07185</name>
</gene>
<dbReference type="GO" id="GO:0003950">
    <property type="term" value="F:NAD+ poly-ADP-ribosyltransferase activity"/>
    <property type="evidence" value="ECO:0007669"/>
    <property type="project" value="UniProtKB-UniRule"/>
</dbReference>
<dbReference type="AlphaFoldDB" id="A0A0S4J632"/>
<protein>
    <recommendedName>
        <fullName evidence="1">Poly [ADP-ribose] polymerase</fullName>
        <shortName evidence="1">PARP</shortName>
        <ecNumber evidence="1">2.4.2.-</ecNumber>
    </recommendedName>
</protein>
<keyword evidence="1" id="KW-0808">Transferase</keyword>
<keyword evidence="1" id="KW-0328">Glycosyltransferase</keyword>
<reference evidence="5" key="1">
    <citation type="submission" date="2015-09" db="EMBL/GenBank/DDBJ databases">
        <authorList>
            <consortium name="Pathogen Informatics"/>
        </authorList>
    </citation>
    <scope>NUCLEOTIDE SEQUENCE [LARGE SCALE GENOMIC DNA]</scope>
    <source>
        <strain evidence="5">Lake Konstanz</strain>
    </source>
</reference>
<feature type="region of interest" description="Disordered" evidence="2">
    <location>
        <begin position="528"/>
        <end position="570"/>
    </location>
</feature>
<keyword evidence="5" id="KW-1185">Reference proteome</keyword>
<feature type="region of interest" description="Disordered" evidence="2">
    <location>
        <begin position="1"/>
        <end position="27"/>
    </location>
</feature>
<feature type="compositionally biased region" description="Basic residues" evidence="2">
    <location>
        <begin position="557"/>
        <end position="570"/>
    </location>
</feature>